<evidence type="ECO:0000256" key="1">
    <source>
        <dbReference type="ARBA" id="ARBA00010424"/>
    </source>
</evidence>
<dbReference type="InterPro" id="IPR022370">
    <property type="entry name" value="Arch_ComA"/>
</dbReference>
<evidence type="ECO:0000256" key="2">
    <source>
        <dbReference type="NCBIfam" id="TIGR03849"/>
    </source>
</evidence>
<dbReference type="Gene3D" id="3.20.20.70">
    <property type="entry name" value="Aldolase class I"/>
    <property type="match status" value="1"/>
</dbReference>
<organism evidence="3 4">
    <name type="scientific">Methanobrevibacter thaueri</name>
    <dbReference type="NCBI Taxonomy" id="190975"/>
    <lineage>
        <taxon>Archaea</taxon>
        <taxon>Methanobacteriati</taxon>
        <taxon>Methanobacteriota</taxon>
        <taxon>Methanomada group</taxon>
        <taxon>Methanobacteria</taxon>
        <taxon>Methanobacteriales</taxon>
        <taxon>Methanobacteriaceae</taxon>
        <taxon>Methanobrevibacter</taxon>
    </lineage>
</organism>
<accession>A0A315XPA6</accession>
<dbReference type="PANTHER" id="PTHR48413:SF1">
    <property type="entry name" value="PROTEIN HEAT-STRESS-ASSOCIATED 32"/>
    <property type="match status" value="1"/>
</dbReference>
<dbReference type="Pfam" id="PF02679">
    <property type="entry name" value="ComA"/>
    <property type="match status" value="1"/>
</dbReference>
<dbReference type="AlphaFoldDB" id="A0A315XPA6"/>
<dbReference type="InterPro" id="IPR036112">
    <property type="entry name" value="ComA_synth_sf"/>
</dbReference>
<dbReference type="InterPro" id="IPR013785">
    <property type="entry name" value="Aldolase_TIM"/>
</dbReference>
<dbReference type="SUPFAM" id="SSF102110">
    <property type="entry name" value="(2r)-phospho-3-sulfolactate synthase ComA"/>
    <property type="match status" value="1"/>
</dbReference>
<dbReference type="GO" id="GO:0019295">
    <property type="term" value="P:coenzyme M biosynthetic process"/>
    <property type="evidence" value="ECO:0007669"/>
    <property type="project" value="InterPro"/>
</dbReference>
<comment type="similarity">
    <text evidence="1">Belongs to the phosphosulfolactate synthase family.</text>
</comment>
<dbReference type="InterPro" id="IPR003830">
    <property type="entry name" value="ComA_synth"/>
</dbReference>
<protein>
    <recommendedName>
        <fullName evidence="2">Phosphosulfolactate synthase</fullName>
        <ecNumber evidence="2">4.4.1.19</ecNumber>
    </recommendedName>
</protein>
<dbReference type="GO" id="GO:0043817">
    <property type="term" value="F:phosphosulfolactate synthase activity"/>
    <property type="evidence" value="ECO:0007669"/>
    <property type="project" value="UniProtKB-UniRule"/>
</dbReference>
<proteinExistence type="inferred from homology"/>
<keyword evidence="4" id="KW-1185">Reference proteome</keyword>
<dbReference type="EC" id="4.4.1.19" evidence="2"/>
<reference evidence="3 4" key="1">
    <citation type="submission" date="2017-03" db="EMBL/GenBank/DDBJ databases">
        <title>Genome sequence of Methanobrevibacter thaueri.</title>
        <authorList>
            <person name="Poehlein A."/>
            <person name="Seedorf H."/>
            <person name="Daniel R."/>
        </authorList>
    </citation>
    <scope>NUCLEOTIDE SEQUENCE [LARGE SCALE GENOMIC DNA]</scope>
    <source>
        <strain evidence="3 4">DSM 11995</strain>
    </source>
</reference>
<keyword evidence="3" id="KW-0456">Lyase</keyword>
<dbReference type="Proteomes" id="UP000251717">
    <property type="component" value="Unassembled WGS sequence"/>
</dbReference>
<evidence type="ECO:0000313" key="4">
    <source>
        <dbReference type="Proteomes" id="UP000251717"/>
    </source>
</evidence>
<dbReference type="NCBIfam" id="TIGR03849">
    <property type="entry name" value="arch_ComA"/>
    <property type="match status" value="1"/>
</dbReference>
<evidence type="ECO:0000313" key="3">
    <source>
        <dbReference type="EMBL" id="PWB87704.1"/>
    </source>
</evidence>
<gene>
    <name evidence="3" type="primary">yitD</name>
    <name evidence="3" type="ORF">MBBTH_06730</name>
</gene>
<name>A0A315XPA6_9EURY</name>
<dbReference type="PANTHER" id="PTHR48413">
    <property type="match status" value="1"/>
</dbReference>
<dbReference type="EMBL" id="MZGS01000017">
    <property type="protein sequence ID" value="PWB87704.1"/>
    <property type="molecule type" value="Genomic_DNA"/>
</dbReference>
<comment type="caution">
    <text evidence="3">The sequence shown here is derived from an EMBL/GenBank/DDBJ whole genome shotgun (WGS) entry which is preliminary data.</text>
</comment>
<sequence length="260" mass="29233">MCDILKSFEFLSKKREEKPRSCGLTMVLDKGLGLQTAESLMEISGEYVDYLKFGWGTSIVHEQEIIKSKVEMYQSHDIQAYTGGTLFELAYMNNKLEEFFEEAHNLGFKAIEVSDGSISIPHESKVECIGMAKDEGFEVLSEVGKKDPNLDKELTLDERIQYMQEELDAGSSLIIVEAREGGKNIGIFDKSGNAKEDEIDYILDNFYASKILWEAPNKDQQVFFILKLGNTVNLGNISSDDITSLETLRRGLRGDTVGKI</sequence>